<proteinExistence type="predicted"/>
<evidence type="ECO:0000313" key="1">
    <source>
        <dbReference type="EMBL" id="OBX52155.1"/>
    </source>
</evidence>
<dbReference type="EMBL" id="LXTW01000032">
    <property type="protein sequence ID" value="OBX83190.1"/>
    <property type="molecule type" value="Genomic_DNA"/>
</dbReference>
<dbReference type="OrthoDB" id="5616307at2"/>
<dbReference type="Pfam" id="PF07023">
    <property type="entry name" value="DUF1315"/>
    <property type="match status" value="1"/>
</dbReference>
<dbReference type="EMBL" id="CP065728">
    <property type="protein sequence ID" value="QPT43690.1"/>
    <property type="molecule type" value="Genomic_DNA"/>
</dbReference>
<protein>
    <submittedName>
        <fullName evidence="3">YeaC family protein</fullName>
    </submittedName>
</protein>
<evidence type="ECO:0000313" key="3">
    <source>
        <dbReference type="EMBL" id="QPT43690.1"/>
    </source>
</evidence>
<dbReference type="STRING" id="478.A7456_03820"/>
<organism evidence="1 5">
    <name type="scientific">Moraxella nonliquefaciens</name>
    <dbReference type="NCBI Taxonomy" id="478"/>
    <lineage>
        <taxon>Bacteria</taxon>
        <taxon>Pseudomonadati</taxon>
        <taxon>Pseudomonadota</taxon>
        <taxon>Gammaproteobacteria</taxon>
        <taxon>Moraxellales</taxon>
        <taxon>Moraxellaceae</taxon>
        <taxon>Moraxella</taxon>
    </lineage>
</organism>
<reference evidence="3 6" key="3">
    <citation type="submission" date="2020-12" db="EMBL/GenBank/DDBJ databases">
        <title>FDA dAtabase for Regulatory Grade micrObial Sequences (FDA-ARGOS): Supporting development and validation of Infectious Disease Dx tests.</title>
        <authorList>
            <person name="Sproer C."/>
            <person name="Gronow S."/>
            <person name="Severitt S."/>
            <person name="Schroder I."/>
            <person name="Tallon L."/>
            <person name="Sadzewicz L."/>
            <person name="Zhao X."/>
            <person name="Boylan J."/>
            <person name="Ott S."/>
            <person name="Bowen H."/>
            <person name="Vavikolanu K."/>
            <person name="Mehta A."/>
            <person name="Aluvathingal J."/>
            <person name="Nadendla S."/>
            <person name="Lowell S."/>
            <person name="Myers T."/>
            <person name="Yan Y."/>
            <person name="Sichtig H."/>
        </authorList>
    </citation>
    <scope>NUCLEOTIDE SEQUENCE [LARGE SCALE GENOMIC DNA]</scope>
    <source>
        <strain evidence="3 6">FDAARGOS_869</strain>
    </source>
</reference>
<evidence type="ECO:0000313" key="6">
    <source>
        <dbReference type="Proteomes" id="UP000594834"/>
    </source>
</evidence>
<dbReference type="Proteomes" id="UP000092575">
    <property type="component" value="Unassembled WGS sequence"/>
</dbReference>
<dbReference type="Proteomes" id="UP000092671">
    <property type="component" value="Unassembled WGS sequence"/>
</dbReference>
<keyword evidence="6" id="KW-1185">Reference proteome</keyword>
<name>A0A1B8PM53_MORNO</name>
<evidence type="ECO:0000313" key="2">
    <source>
        <dbReference type="EMBL" id="OBX83190.1"/>
    </source>
</evidence>
<evidence type="ECO:0000313" key="5">
    <source>
        <dbReference type="Proteomes" id="UP000092671"/>
    </source>
</evidence>
<dbReference type="Proteomes" id="UP000594834">
    <property type="component" value="Chromosome"/>
</dbReference>
<dbReference type="RefSeq" id="WP_066887300.1">
    <property type="nucleotide sequence ID" value="NZ_CP065728.1"/>
</dbReference>
<reference evidence="1 5" key="2">
    <citation type="submission" date="2016-06" db="EMBL/GenBank/DDBJ databases">
        <title>Draft genome of Moraxella nonliquefaciens CCUG 60284.</title>
        <authorList>
            <person name="Salva-Serra F."/>
            <person name="Engstrom-Jakobsson H."/>
            <person name="Thorell K."/>
            <person name="Gonzales-Siles L."/>
            <person name="Karlsson R."/>
            <person name="Boulund F."/>
            <person name="Engstrand L."/>
            <person name="Kristiansson E."/>
            <person name="Moore E."/>
        </authorList>
    </citation>
    <scope>NUCLEOTIDE SEQUENCE [LARGE SCALE GENOMIC DNA]</scope>
    <source>
        <strain evidence="1 5">CCUG 60284</strain>
    </source>
</reference>
<evidence type="ECO:0000313" key="4">
    <source>
        <dbReference type="Proteomes" id="UP000092575"/>
    </source>
</evidence>
<gene>
    <name evidence="2" type="ORF">A7456_03820</name>
    <name evidence="1" type="ORF">A9Z60_00210</name>
    <name evidence="3" type="ORF">I6G26_06200</name>
</gene>
<reference evidence="2 4" key="1">
    <citation type="submission" date="2016-05" db="EMBL/GenBank/DDBJ databases">
        <title>Draft genome sequence of Moraxella nonliquefaciens CCUG 348T.</title>
        <authorList>
            <person name="Salva-Serra F."/>
            <person name="Engstrom-Jakobsson H."/>
            <person name="Thorell K."/>
            <person name="Gonzales-Siles L."/>
            <person name="Karlsson R."/>
            <person name="Boulund F."/>
            <person name="Engstrand L."/>
            <person name="Kristiansson E."/>
            <person name="Moore E."/>
        </authorList>
    </citation>
    <scope>NUCLEOTIDE SEQUENCE [LARGE SCALE GENOMIC DNA]</scope>
    <source>
        <strain evidence="2 4">CCUG 348</strain>
    </source>
</reference>
<dbReference type="InterPro" id="IPR009749">
    <property type="entry name" value="DUF1315"/>
</dbReference>
<dbReference type="AlphaFoldDB" id="A0A1B8PM53"/>
<accession>A0A1B8PM53</accession>
<sequence length="100" mass="11658">MNKQDILNSLTPNIVAKFRSAIEIGKWDNGVRLTDEQRQTCMQAVMVWEHEYLPIEERTGYIQKPKDDLGNTVGEDCDVEHEHHYPNVEFSNVELPVKFK</sequence>
<dbReference type="EMBL" id="LZDN01000001">
    <property type="protein sequence ID" value="OBX52155.1"/>
    <property type="molecule type" value="Genomic_DNA"/>
</dbReference>